<dbReference type="InterPro" id="IPR001374">
    <property type="entry name" value="R3H_dom"/>
</dbReference>
<accession>A0AA38H8D9</accession>
<gene>
    <name evidence="12" type="ORF">MKK02DRAFT_27133</name>
</gene>
<comment type="caution">
    <text evidence="12">The sequence shown here is derived from an EMBL/GenBank/DDBJ whole genome shotgun (WGS) entry which is preliminary data.</text>
</comment>
<feature type="domain" description="NF-X1-type" evidence="11">
    <location>
        <begin position="551"/>
        <end position="573"/>
    </location>
</feature>
<feature type="domain" description="NF-X1-type" evidence="11">
    <location>
        <begin position="88"/>
        <end position="106"/>
    </location>
</feature>
<dbReference type="Gene3D" id="3.30.1370.50">
    <property type="entry name" value="R3H-like domain"/>
    <property type="match status" value="1"/>
</dbReference>
<feature type="domain" description="NF-X1-type" evidence="11">
    <location>
        <begin position="520"/>
        <end position="542"/>
    </location>
</feature>
<dbReference type="CDD" id="cd06008">
    <property type="entry name" value="NF-X1-zinc-finger"/>
    <property type="match status" value="4"/>
</dbReference>
<dbReference type="InterPro" id="IPR036867">
    <property type="entry name" value="R3H_dom_sf"/>
</dbReference>
<feature type="compositionally biased region" description="Polar residues" evidence="10">
    <location>
        <begin position="802"/>
        <end position="821"/>
    </location>
</feature>
<dbReference type="GO" id="GO:0008270">
    <property type="term" value="F:zinc ion binding"/>
    <property type="evidence" value="ECO:0007669"/>
    <property type="project" value="UniProtKB-KW"/>
</dbReference>
<name>A0AA38H8D9_9TREE</name>
<keyword evidence="7" id="KW-0805">Transcription regulation</keyword>
<dbReference type="GO" id="GO:0005634">
    <property type="term" value="C:nucleus"/>
    <property type="evidence" value="ECO:0007669"/>
    <property type="project" value="UniProtKB-SubCell"/>
</dbReference>
<comment type="subcellular location">
    <subcellularLocation>
        <location evidence="1">Nucleus</location>
    </subcellularLocation>
</comment>
<evidence type="ECO:0000256" key="3">
    <source>
        <dbReference type="ARBA" id="ARBA00022723"/>
    </source>
</evidence>
<feature type="domain" description="NF-X1-type" evidence="11">
    <location>
        <begin position="407"/>
        <end position="426"/>
    </location>
</feature>
<feature type="non-terminal residue" evidence="12">
    <location>
        <position position="858"/>
    </location>
</feature>
<feature type="compositionally biased region" description="Low complexity" evidence="10">
    <location>
        <begin position="746"/>
        <end position="789"/>
    </location>
</feature>
<dbReference type="GO" id="GO:0000122">
    <property type="term" value="P:negative regulation of transcription by RNA polymerase II"/>
    <property type="evidence" value="ECO:0007669"/>
    <property type="project" value="TreeGrafter"/>
</dbReference>
<dbReference type="AlphaFoldDB" id="A0AA38H8D9"/>
<evidence type="ECO:0000256" key="7">
    <source>
        <dbReference type="ARBA" id="ARBA00023015"/>
    </source>
</evidence>
<dbReference type="RefSeq" id="XP_052945920.1">
    <property type="nucleotide sequence ID" value="XM_053087310.1"/>
</dbReference>
<dbReference type="GO" id="GO:0000981">
    <property type="term" value="F:DNA-binding transcription factor activity, RNA polymerase II-specific"/>
    <property type="evidence" value="ECO:0007669"/>
    <property type="project" value="TreeGrafter"/>
</dbReference>
<evidence type="ECO:0000256" key="10">
    <source>
        <dbReference type="SAM" id="MobiDB-lite"/>
    </source>
</evidence>
<comment type="similarity">
    <text evidence="2">Belongs to the NFX1 family.</text>
</comment>
<dbReference type="GeneID" id="77726511"/>
<dbReference type="Proteomes" id="UP001164286">
    <property type="component" value="Unassembled WGS sequence"/>
</dbReference>
<evidence type="ECO:0000256" key="6">
    <source>
        <dbReference type="ARBA" id="ARBA00022833"/>
    </source>
</evidence>
<evidence type="ECO:0000256" key="1">
    <source>
        <dbReference type="ARBA" id="ARBA00004123"/>
    </source>
</evidence>
<dbReference type="PANTHER" id="PTHR12360:SF12">
    <property type="entry name" value="TRANSCRIPTIONAL REPRESSOR NF-X1"/>
    <property type="match status" value="1"/>
</dbReference>
<dbReference type="InterPro" id="IPR034078">
    <property type="entry name" value="NFX1_fam"/>
</dbReference>
<reference evidence="12" key="1">
    <citation type="journal article" date="2022" name="G3 (Bethesda)">
        <title>High quality genome of the basidiomycete yeast Dioszegia hungarica PDD-24b-2 isolated from cloud water.</title>
        <authorList>
            <person name="Jarrige D."/>
            <person name="Haridas S."/>
            <person name="Bleykasten-Grosshans C."/>
            <person name="Joly M."/>
            <person name="Nadalig T."/>
            <person name="Sancelme M."/>
            <person name="Vuilleumier S."/>
            <person name="Grigoriev I.V."/>
            <person name="Amato P."/>
            <person name="Bringel F."/>
        </authorList>
    </citation>
    <scope>NUCLEOTIDE SEQUENCE</scope>
    <source>
        <strain evidence="12">PDD-24b-2</strain>
    </source>
</reference>
<keyword evidence="8" id="KW-0804">Transcription</keyword>
<keyword evidence="13" id="KW-1185">Reference proteome</keyword>
<protein>
    <recommendedName>
        <fullName evidence="11">NF-X1-type domain-containing protein</fullName>
    </recommendedName>
</protein>
<keyword evidence="3" id="KW-0479">Metal-binding</keyword>
<evidence type="ECO:0000256" key="9">
    <source>
        <dbReference type="ARBA" id="ARBA00023242"/>
    </source>
</evidence>
<evidence type="ECO:0000313" key="12">
    <source>
        <dbReference type="EMBL" id="KAI9636143.1"/>
    </source>
</evidence>
<proteinExistence type="inferred from homology"/>
<dbReference type="Pfam" id="PF01424">
    <property type="entry name" value="R3H"/>
    <property type="match status" value="1"/>
</dbReference>
<keyword evidence="5" id="KW-0863">Zinc-finger</keyword>
<dbReference type="SMART" id="SM00438">
    <property type="entry name" value="ZnF_NFX"/>
    <property type="match status" value="8"/>
</dbReference>
<dbReference type="PANTHER" id="PTHR12360">
    <property type="entry name" value="NUCLEAR TRANSCRIPTION FACTOR, X-BOX BINDING 1 NFX1"/>
    <property type="match status" value="1"/>
</dbReference>
<keyword evidence="6" id="KW-0862">Zinc</keyword>
<feature type="domain" description="NF-X1-type" evidence="11">
    <location>
        <begin position="146"/>
        <end position="167"/>
    </location>
</feature>
<organism evidence="12 13">
    <name type="scientific">Dioszegia hungarica</name>
    <dbReference type="NCBI Taxonomy" id="4972"/>
    <lineage>
        <taxon>Eukaryota</taxon>
        <taxon>Fungi</taxon>
        <taxon>Dikarya</taxon>
        <taxon>Basidiomycota</taxon>
        <taxon>Agaricomycotina</taxon>
        <taxon>Tremellomycetes</taxon>
        <taxon>Tremellales</taxon>
        <taxon>Bulleribasidiaceae</taxon>
        <taxon>Dioszegia</taxon>
    </lineage>
</organism>
<feature type="domain" description="NF-X1-type" evidence="11">
    <location>
        <begin position="464"/>
        <end position="484"/>
    </location>
</feature>
<dbReference type="InterPro" id="IPR000967">
    <property type="entry name" value="Znf_NFX1"/>
</dbReference>
<dbReference type="SUPFAM" id="SSF82708">
    <property type="entry name" value="R3H domain"/>
    <property type="match status" value="1"/>
</dbReference>
<evidence type="ECO:0000259" key="11">
    <source>
        <dbReference type="SMART" id="SM00438"/>
    </source>
</evidence>
<feature type="domain" description="NF-X1-type" evidence="11">
    <location>
        <begin position="222"/>
        <end position="253"/>
    </location>
</feature>
<evidence type="ECO:0000256" key="2">
    <source>
        <dbReference type="ARBA" id="ARBA00007269"/>
    </source>
</evidence>
<evidence type="ECO:0000256" key="4">
    <source>
        <dbReference type="ARBA" id="ARBA00022737"/>
    </source>
</evidence>
<keyword evidence="9" id="KW-0539">Nucleus</keyword>
<dbReference type="EMBL" id="JAKWFO010000005">
    <property type="protein sequence ID" value="KAI9636143.1"/>
    <property type="molecule type" value="Genomic_DNA"/>
</dbReference>
<evidence type="ECO:0000256" key="8">
    <source>
        <dbReference type="ARBA" id="ARBA00023163"/>
    </source>
</evidence>
<evidence type="ECO:0000256" key="5">
    <source>
        <dbReference type="ARBA" id="ARBA00022771"/>
    </source>
</evidence>
<dbReference type="GO" id="GO:0000977">
    <property type="term" value="F:RNA polymerase II transcription regulatory region sequence-specific DNA binding"/>
    <property type="evidence" value="ECO:0007669"/>
    <property type="project" value="TreeGrafter"/>
</dbReference>
<feature type="region of interest" description="Disordered" evidence="10">
    <location>
        <begin position="730"/>
        <end position="821"/>
    </location>
</feature>
<keyword evidence="4" id="KW-0677">Repeat</keyword>
<sequence length="858" mass="92376">RSRKEEKDDLISRLTRGLGKRPYVECPIVRILFIRHQRPEWRCPGCQKRRVDRVGLYKCFCGRVTGPQTNLTQPHSCAEPCSRKRPLCSHPCSLPCHPGPCPPCQVALIVPCPSHHSSLTVKCAAATGGASMTPVCDEVCNRERGCGDRSHTCQLLCHFGPCAPCKETEHVRCYCGAESRDEICGWRKDDEMQCARAPESGVEEHWQGRWACGRLCGEAFDCGIHTCEETCHPHPLFPLPCPTSPAQTLTCPCGQTPLDSLCQPNGPEPARTKCTDPIPTCALPCPESRPCGHQCPRTCHHGECPPCHEQVVRPCRCGESVFTVRCEEFGERVRRGEGEMRCERVCKALRNCGRHECSRVCCPLSYKAKSSRLKKKPGATDLHDLMVAPGEEDLHTCSLTCGKWLSCGLHTCQRKDHRGACGRCLQASYDELICHCGESIVYPPVACGTTISCTFPCARPPPTCGHPKTIHSCHEAPDCPACPYLTTRPCACGKDPAVKHVRCSQSIVSCGQTCGNLLSCGFHRCDKTCHKQSDGECGDCTQVCGKPKRVCRHPCMSPCHAPAKCPESDPCGAIVDQKCACGNLSNRTTCGASSAKAESRELVQLKCNSECLVKQRNARLAEALGIKGAEGRAGGGENVEWSAELKTFAQGNWAFVKVVETALADFMKGGKPSHILPQMPASKRTFVLSLAQIYRLSTDLLDAEPNRSIMIRRKIDTRIPNPLLSSVVAQPATGEKKSGGLANLRATPTASGSSSGTTSWGKIAAPTPSPWGSSAASGSSTPLGLSAAGVASRAVSPAIRSSRPSTPGESHSATTMTVPVNQTSHLGPGLGLARMNSARQGVVGEVGKVEEDDWDVDA</sequence>
<feature type="domain" description="NF-X1-type" evidence="11">
    <location>
        <begin position="291"/>
        <end position="309"/>
    </location>
</feature>
<evidence type="ECO:0000313" key="13">
    <source>
        <dbReference type="Proteomes" id="UP001164286"/>
    </source>
</evidence>